<dbReference type="InterPro" id="IPR007621">
    <property type="entry name" value="TPM_dom"/>
</dbReference>
<evidence type="ECO:0000313" key="6">
    <source>
        <dbReference type="Proteomes" id="UP000288388"/>
    </source>
</evidence>
<sequence length="341" mass="39466">MKRVLYFLSLVLIVLFWCGTVQAENIYVEDHANVLSSETKEQIYQYNQKYKELELRPQLAVVTLEQLPADQSIESFANEKFNQLGVGDKEYDSGIMYVIAVKDRKQRIEVGYGLEGDIPDALAMDLMTEEAKDYFRGENYDEGIKIVTGNIDHILIGRKTIKDFEPGFFEKHFAGKSAWEIIRNYVFPALVVIMILYAFLETPLVKLYIYWKARREFSAELKKDLVKEDPRFQRYSVRKMIHSKEPEVVIAREKIVKRYKRLKNKKPLYYHFCYAFGTLKFMDLFTKKKKEMKRYSVYYHHKDLWNEGSSSSDRYGSGSSSSGGDSFGGGSSGGGGASSDW</sequence>
<keyword evidence="2" id="KW-0812">Transmembrane</keyword>
<feature type="compositionally biased region" description="Gly residues" evidence="1">
    <location>
        <begin position="325"/>
        <end position="341"/>
    </location>
</feature>
<feature type="transmembrane region" description="Helical" evidence="2">
    <location>
        <begin position="185"/>
        <end position="209"/>
    </location>
</feature>
<feature type="region of interest" description="Disordered" evidence="1">
    <location>
        <begin position="306"/>
        <end position="341"/>
    </location>
</feature>
<comment type="caution">
    <text evidence="5">The sequence shown here is derived from an EMBL/GenBank/DDBJ whole genome shotgun (WGS) entry which is preliminary data.</text>
</comment>
<keyword evidence="3" id="KW-0732">Signal</keyword>
<evidence type="ECO:0000256" key="3">
    <source>
        <dbReference type="SAM" id="SignalP"/>
    </source>
</evidence>
<keyword evidence="2" id="KW-0472">Membrane</keyword>
<dbReference type="RefSeq" id="WP_127978452.1">
    <property type="nucleotide sequence ID" value="NZ_JAEMPA010000341.1"/>
</dbReference>
<reference evidence="5 6" key="1">
    <citation type="submission" date="2018-12" db="EMBL/GenBank/DDBJ databases">
        <title>A novel vanA-carrying plasmid in a clinical isolate of Enterococcus avium.</title>
        <authorList>
            <person name="Bernasconi O.J."/>
            <person name="Luzzaro F."/>
            <person name="Endimiani A."/>
        </authorList>
    </citation>
    <scope>NUCLEOTIDE SEQUENCE [LARGE SCALE GENOMIC DNA]</scope>
    <source>
        <strain evidence="5 6">LC0559/18</strain>
    </source>
</reference>
<feature type="signal peptide" evidence="3">
    <location>
        <begin position="1"/>
        <end position="23"/>
    </location>
</feature>
<evidence type="ECO:0000259" key="4">
    <source>
        <dbReference type="Pfam" id="PF04536"/>
    </source>
</evidence>
<protein>
    <submittedName>
        <fullName evidence="5">TPM domain-containing protein</fullName>
    </submittedName>
</protein>
<evidence type="ECO:0000256" key="2">
    <source>
        <dbReference type="SAM" id="Phobius"/>
    </source>
</evidence>
<name>A0A437UKT3_ENTAV</name>
<gene>
    <name evidence="5" type="ORF">EK398_05115</name>
</gene>
<keyword evidence="2" id="KW-1133">Transmembrane helix</keyword>
<dbReference type="PANTHER" id="PTHR30373">
    <property type="entry name" value="UPF0603 PROTEIN YGCG"/>
    <property type="match status" value="1"/>
</dbReference>
<evidence type="ECO:0000256" key="1">
    <source>
        <dbReference type="SAM" id="MobiDB-lite"/>
    </source>
</evidence>
<dbReference type="Gene3D" id="3.10.310.50">
    <property type="match status" value="1"/>
</dbReference>
<dbReference type="PANTHER" id="PTHR30373:SF2">
    <property type="entry name" value="UPF0603 PROTEIN YGCG"/>
    <property type="match status" value="1"/>
</dbReference>
<feature type="chain" id="PRO_5019197696" evidence="3">
    <location>
        <begin position="24"/>
        <end position="341"/>
    </location>
</feature>
<proteinExistence type="predicted"/>
<feature type="domain" description="TPM" evidence="4">
    <location>
        <begin position="28"/>
        <end position="148"/>
    </location>
</feature>
<organism evidence="5 6">
    <name type="scientific">Enterococcus avium</name>
    <name type="common">Streptococcus avium</name>
    <dbReference type="NCBI Taxonomy" id="33945"/>
    <lineage>
        <taxon>Bacteria</taxon>
        <taxon>Bacillati</taxon>
        <taxon>Bacillota</taxon>
        <taxon>Bacilli</taxon>
        <taxon>Lactobacillales</taxon>
        <taxon>Enterococcaceae</taxon>
        <taxon>Enterococcus</taxon>
    </lineage>
</organism>
<accession>A0A437UKT3</accession>
<feature type="compositionally biased region" description="Low complexity" evidence="1">
    <location>
        <begin position="308"/>
        <end position="324"/>
    </location>
</feature>
<feature type="transmembrane region" description="Helical" evidence="2">
    <location>
        <begin position="268"/>
        <end position="286"/>
    </location>
</feature>
<dbReference type="AlphaFoldDB" id="A0A437UKT3"/>
<evidence type="ECO:0000313" key="5">
    <source>
        <dbReference type="EMBL" id="RVU94270.1"/>
    </source>
</evidence>
<dbReference type="Pfam" id="PF04536">
    <property type="entry name" value="TPM_phosphatase"/>
    <property type="match status" value="1"/>
</dbReference>
<dbReference type="EMBL" id="RYZS01000001">
    <property type="protein sequence ID" value="RVU94270.1"/>
    <property type="molecule type" value="Genomic_DNA"/>
</dbReference>
<dbReference type="Proteomes" id="UP000288388">
    <property type="component" value="Unassembled WGS sequence"/>
</dbReference>